<dbReference type="InterPro" id="IPR017871">
    <property type="entry name" value="ABC_transporter-like_CS"/>
</dbReference>
<dbReference type="GO" id="GO:0005524">
    <property type="term" value="F:ATP binding"/>
    <property type="evidence" value="ECO:0007669"/>
    <property type="project" value="UniProtKB-KW"/>
</dbReference>
<keyword evidence="4 6" id="KW-0067">ATP-binding</keyword>
<name>A0ABT2JK18_9PSEU</name>
<dbReference type="PROSITE" id="PS50893">
    <property type="entry name" value="ABC_TRANSPORTER_2"/>
    <property type="match status" value="1"/>
</dbReference>
<organism evidence="6 7">
    <name type="scientific">Actinophytocola gossypii</name>
    <dbReference type="NCBI Taxonomy" id="2812003"/>
    <lineage>
        <taxon>Bacteria</taxon>
        <taxon>Bacillati</taxon>
        <taxon>Actinomycetota</taxon>
        <taxon>Actinomycetes</taxon>
        <taxon>Pseudonocardiales</taxon>
        <taxon>Pseudonocardiaceae</taxon>
    </lineage>
</organism>
<feature type="domain" description="ABC transporter" evidence="5">
    <location>
        <begin position="2"/>
        <end position="227"/>
    </location>
</feature>
<dbReference type="Proteomes" id="UP001156441">
    <property type="component" value="Unassembled WGS sequence"/>
</dbReference>
<dbReference type="Gene3D" id="3.40.50.300">
    <property type="entry name" value="P-loop containing nucleotide triphosphate hydrolases"/>
    <property type="match status" value="1"/>
</dbReference>
<evidence type="ECO:0000313" key="6">
    <source>
        <dbReference type="EMBL" id="MCT2588239.1"/>
    </source>
</evidence>
<dbReference type="PROSITE" id="PS00211">
    <property type="entry name" value="ABC_TRANSPORTER_1"/>
    <property type="match status" value="1"/>
</dbReference>
<accession>A0ABT2JK18</accession>
<evidence type="ECO:0000313" key="7">
    <source>
        <dbReference type="Proteomes" id="UP001156441"/>
    </source>
</evidence>
<protein>
    <submittedName>
        <fullName evidence="6">ATP-binding cassette domain-containing protein</fullName>
    </submittedName>
</protein>
<reference evidence="6 7" key="1">
    <citation type="submission" date="2021-02" db="EMBL/GenBank/DDBJ databases">
        <title>Actinophytocola xerophila sp. nov., isolated from soil of cotton cropping field.</title>
        <authorList>
            <person name="Huang R."/>
            <person name="Chen X."/>
            <person name="Ge X."/>
            <person name="Liu W."/>
        </authorList>
    </citation>
    <scope>NUCLEOTIDE SEQUENCE [LARGE SCALE GENOMIC DNA]</scope>
    <source>
        <strain evidence="6 7">S1-96</strain>
    </source>
</reference>
<dbReference type="SUPFAM" id="SSF52540">
    <property type="entry name" value="P-loop containing nucleoside triphosphate hydrolases"/>
    <property type="match status" value="1"/>
</dbReference>
<evidence type="ECO:0000256" key="1">
    <source>
        <dbReference type="ARBA" id="ARBA00005417"/>
    </source>
</evidence>
<evidence type="ECO:0000256" key="4">
    <source>
        <dbReference type="ARBA" id="ARBA00022840"/>
    </source>
</evidence>
<gene>
    <name evidence="6" type="ORF">JT362_34530</name>
</gene>
<evidence type="ECO:0000259" key="5">
    <source>
        <dbReference type="PROSITE" id="PS50893"/>
    </source>
</evidence>
<dbReference type="InterPro" id="IPR027417">
    <property type="entry name" value="P-loop_NTPase"/>
</dbReference>
<dbReference type="PANTHER" id="PTHR43335">
    <property type="entry name" value="ABC TRANSPORTER, ATP-BINDING PROTEIN"/>
    <property type="match status" value="1"/>
</dbReference>
<keyword evidence="2" id="KW-0813">Transport</keyword>
<evidence type="ECO:0000256" key="2">
    <source>
        <dbReference type="ARBA" id="ARBA00022448"/>
    </source>
</evidence>
<dbReference type="Pfam" id="PF00005">
    <property type="entry name" value="ABC_tran"/>
    <property type="match status" value="1"/>
</dbReference>
<evidence type="ECO:0000256" key="3">
    <source>
        <dbReference type="ARBA" id="ARBA00022741"/>
    </source>
</evidence>
<dbReference type="InterPro" id="IPR003439">
    <property type="entry name" value="ABC_transporter-like_ATP-bd"/>
</dbReference>
<sequence length="312" mass="33542">MIELRGLTKRHGGKLAVDQLSFDVRPGRVTGFLGPNGAGKSTTMRMILGLDEPTEGGARVNGRPYRRLPAPLREVGALLDARAVHGGRTAYDHLRFLAVTAGIPRRRITEVVDLVGLTAVARSRAKEFSLGMAQRLGIAAALLGDPGVLILDEPINGLDTEGIRWLRGLLTGLAGEGRTVLLSSHVMSEMELTADHLVVIGQGRLLADMPMRAFIAANSETSTVVRATDQDRLSALLRERGATIRPDPGGGWIVGGLDATAIGELANAQRLSLRELTPRYRSLEEVYTRMTRDAVEYRTARHAIAGGTETSS</sequence>
<dbReference type="EMBL" id="JAFFZE010000035">
    <property type="protein sequence ID" value="MCT2588239.1"/>
    <property type="molecule type" value="Genomic_DNA"/>
</dbReference>
<dbReference type="SMART" id="SM00382">
    <property type="entry name" value="AAA"/>
    <property type="match status" value="1"/>
</dbReference>
<keyword evidence="3" id="KW-0547">Nucleotide-binding</keyword>
<dbReference type="RefSeq" id="WP_260196198.1">
    <property type="nucleotide sequence ID" value="NZ_JAFFZE010000035.1"/>
</dbReference>
<dbReference type="InterPro" id="IPR003593">
    <property type="entry name" value="AAA+_ATPase"/>
</dbReference>
<comment type="caution">
    <text evidence="6">The sequence shown here is derived from an EMBL/GenBank/DDBJ whole genome shotgun (WGS) entry which is preliminary data.</text>
</comment>
<keyword evidence="7" id="KW-1185">Reference proteome</keyword>
<dbReference type="PANTHER" id="PTHR43335:SF4">
    <property type="entry name" value="ABC TRANSPORTER, ATP-BINDING PROTEIN"/>
    <property type="match status" value="1"/>
</dbReference>
<proteinExistence type="inferred from homology"/>
<comment type="similarity">
    <text evidence="1">Belongs to the ABC transporter superfamily.</text>
</comment>